<dbReference type="Gene3D" id="1.10.10.10">
    <property type="entry name" value="Winged helix-like DNA-binding domain superfamily/Winged helix DNA-binding domain"/>
    <property type="match status" value="1"/>
</dbReference>
<dbReference type="PANTHER" id="PTHR42756:SF1">
    <property type="entry name" value="TRANSCRIPTIONAL REPRESSOR OF EMRAB OPERON"/>
    <property type="match status" value="1"/>
</dbReference>
<accession>A0ABS5WXI6</accession>
<proteinExistence type="predicted"/>
<dbReference type="SUPFAM" id="SSF46785">
    <property type="entry name" value="Winged helix' DNA-binding domain"/>
    <property type="match status" value="1"/>
</dbReference>
<dbReference type="EMBL" id="JAHHDY010000030">
    <property type="protein sequence ID" value="MBT3143837.1"/>
    <property type="molecule type" value="Genomic_DNA"/>
</dbReference>
<evidence type="ECO:0000256" key="3">
    <source>
        <dbReference type="ARBA" id="ARBA00023163"/>
    </source>
</evidence>
<dbReference type="InterPro" id="IPR036390">
    <property type="entry name" value="WH_DNA-bd_sf"/>
</dbReference>
<protein>
    <submittedName>
        <fullName evidence="5">MarR family transcriptional regulator</fullName>
    </submittedName>
</protein>
<organism evidence="5 6">
    <name type="scientific">Falsiruegeria litorea</name>
    <dbReference type="NCBI Taxonomy" id="1280831"/>
    <lineage>
        <taxon>Bacteria</taxon>
        <taxon>Pseudomonadati</taxon>
        <taxon>Pseudomonadota</taxon>
        <taxon>Alphaproteobacteria</taxon>
        <taxon>Rhodobacterales</taxon>
        <taxon>Roseobacteraceae</taxon>
        <taxon>Falsiruegeria</taxon>
    </lineage>
</organism>
<keyword evidence="3" id="KW-0804">Transcription</keyword>
<name>A0ABS5WXI6_9RHOB</name>
<feature type="domain" description="HTH marR-type" evidence="4">
    <location>
        <begin position="9"/>
        <end position="140"/>
    </location>
</feature>
<dbReference type="PROSITE" id="PS01117">
    <property type="entry name" value="HTH_MARR_1"/>
    <property type="match status" value="1"/>
</dbReference>
<comment type="caution">
    <text evidence="5">The sequence shown here is derived from an EMBL/GenBank/DDBJ whole genome shotgun (WGS) entry which is preliminary data.</text>
</comment>
<evidence type="ECO:0000313" key="6">
    <source>
        <dbReference type="Proteomes" id="UP000763802"/>
    </source>
</evidence>
<dbReference type="PROSITE" id="PS50995">
    <property type="entry name" value="HTH_MARR_2"/>
    <property type="match status" value="1"/>
</dbReference>
<dbReference type="Pfam" id="PF01047">
    <property type="entry name" value="MarR"/>
    <property type="match status" value="1"/>
</dbReference>
<keyword evidence="2" id="KW-0238">DNA-binding</keyword>
<dbReference type="InterPro" id="IPR036388">
    <property type="entry name" value="WH-like_DNA-bd_sf"/>
</dbReference>
<dbReference type="RefSeq" id="WP_162930651.1">
    <property type="nucleotide sequence ID" value="NZ_JAHHDY010000030.1"/>
</dbReference>
<evidence type="ECO:0000256" key="2">
    <source>
        <dbReference type="ARBA" id="ARBA00023125"/>
    </source>
</evidence>
<dbReference type="Proteomes" id="UP000763802">
    <property type="component" value="Unassembled WGS sequence"/>
</dbReference>
<evidence type="ECO:0000256" key="1">
    <source>
        <dbReference type="ARBA" id="ARBA00023015"/>
    </source>
</evidence>
<gene>
    <name evidence="5" type="ORF">KL867_22525</name>
</gene>
<evidence type="ECO:0000259" key="4">
    <source>
        <dbReference type="PROSITE" id="PS50995"/>
    </source>
</evidence>
<dbReference type="SMART" id="SM00347">
    <property type="entry name" value="HTH_MARR"/>
    <property type="match status" value="1"/>
</dbReference>
<dbReference type="InterPro" id="IPR000835">
    <property type="entry name" value="HTH_MarR-typ"/>
</dbReference>
<sequence>MTTQLDPFDRHLSYALAAAHRTVNQLLNARLKKHGIQIEAWRIMECLDQSEKLTMGELAKRALLNPSALSKLVDRMVSDGLVHRQISTADQRQINLLLTNLGRMRMLQIRQDVEDEDRALTEQFDMQDSALLMQLLSKLI</sequence>
<dbReference type="PANTHER" id="PTHR42756">
    <property type="entry name" value="TRANSCRIPTIONAL REGULATOR, MARR"/>
    <property type="match status" value="1"/>
</dbReference>
<evidence type="ECO:0000313" key="5">
    <source>
        <dbReference type="EMBL" id="MBT3143837.1"/>
    </source>
</evidence>
<dbReference type="PRINTS" id="PR00598">
    <property type="entry name" value="HTHMARR"/>
</dbReference>
<keyword evidence="6" id="KW-1185">Reference proteome</keyword>
<dbReference type="InterPro" id="IPR023187">
    <property type="entry name" value="Tscrpt_reg_MarR-type_CS"/>
</dbReference>
<keyword evidence="1" id="KW-0805">Transcription regulation</keyword>
<reference evidence="5 6" key="1">
    <citation type="submission" date="2021-05" db="EMBL/GenBank/DDBJ databases">
        <title>Draft genomes of marine bacteria isolated from model chitin particles.</title>
        <authorList>
            <person name="Datta M.S."/>
            <person name="Schwartzman J.A."/>
            <person name="Cordero O."/>
        </authorList>
    </citation>
    <scope>NUCLEOTIDE SEQUENCE [LARGE SCALE GENOMIC DNA]</scope>
    <source>
        <strain evidence="5 6">4E07</strain>
    </source>
</reference>